<sequence>MTLLNKIEYRLEVLQFQIETHSQGFLQGMWEDGKIAQMKEELQFLKELKQQAQAPMRNTL</sequence>
<accession>A0A4R2RFI3</accession>
<dbReference type="Proteomes" id="UP000294746">
    <property type="component" value="Unassembled WGS sequence"/>
</dbReference>
<dbReference type="EMBL" id="SLXV01000064">
    <property type="protein sequence ID" value="TCP61238.1"/>
    <property type="molecule type" value="Genomic_DNA"/>
</dbReference>
<dbReference type="OrthoDB" id="2999285at2"/>
<dbReference type="RefSeq" id="WP_131849983.1">
    <property type="nucleotide sequence ID" value="NZ_SLXV01000064.1"/>
</dbReference>
<name>A0A4R2RFI3_9BACL</name>
<evidence type="ECO:0000313" key="2">
    <source>
        <dbReference type="Proteomes" id="UP000294746"/>
    </source>
</evidence>
<dbReference type="AlphaFoldDB" id="A0A4R2RFI3"/>
<keyword evidence="2" id="KW-1185">Reference proteome</keyword>
<gene>
    <name evidence="1" type="ORF">EDD57_1644</name>
</gene>
<proteinExistence type="predicted"/>
<comment type="caution">
    <text evidence="1">The sequence shown here is derived from an EMBL/GenBank/DDBJ whole genome shotgun (WGS) entry which is preliminary data.</text>
</comment>
<organism evidence="1 2">
    <name type="scientific">Baia soyae</name>
    <dbReference type="NCBI Taxonomy" id="1544746"/>
    <lineage>
        <taxon>Bacteria</taxon>
        <taxon>Bacillati</taxon>
        <taxon>Bacillota</taxon>
        <taxon>Bacilli</taxon>
        <taxon>Bacillales</taxon>
        <taxon>Thermoactinomycetaceae</taxon>
        <taxon>Baia</taxon>
    </lineage>
</organism>
<protein>
    <submittedName>
        <fullName evidence="1">Uncharacterized protein</fullName>
    </submittedName>
</protein>
<reference evidence="1 2" key="1">
    <citation type="submission" date="2019-03" db="EMBL/GenBank/DDBJ databases">
        <title>Genomic Encyclopedia of Type Strains, Phase IV (KMG-IV): sequencing the most valuable type-strain genomes for metagenomic binning, comparative biology and taxonomic classification.</title>
        <authorList>
            <person name="Goeker M."/>
        </authorList>
    </citation>
    <scope>NUCLEOTIDE SEQUENCE [LARGE SCALE GENOMIC DNA]</scope>
    <source>
        <strain evidence="1 2">DSM 46831</strain>
    </source>
</reference>
<evidence type="ECO:0000313" key="1">
    <source>
        <dbReference type="EMBL" id="TCP61238.1"/>
    </source>
</evidence>